<dbReference type="EMBL" id="JACCFJ010000001">
    <property type="protein sequence ID" value="NYI82053.1"/>
    <property type="molecule type" value="Genomic_DNA"/>
</dbReference>
<dbReference type="InterPro" id="IPR031795">
    <property type="entry name" value="Zf-HC3"/>
</dbReference>
<reference evidence="1 2" key="1">
    <citation type="submission" date="2020-07" db="EMBL/GenBank/DDBJ databases">
        <title>Sequencing the genomes of 1000 actinobacteria strains.</title>
        <authorList>
            <person name="Klenk H.-P."/>
        </authorList>
    </citation>
    <scope>NUCLEOTIDE SEQUENCE [LARGE SCALE GENOMIC DNA]</scope>
    <source>
        <strain evidence="1 2">DSM 44065</strain>
    </source>
</reference>
<accession>A0A853AIE8</accession>
<name>A0A853AIE8_9PSEU</name>
<dbReference type="RefSeq" id="WP_179717551.1">
    <property type="nucleotide sequence ID" value="NZ_BAABFH010000001.1"/>
</dbReference>
<protein>
    <recommendedName>
        <fullName evidence="3">Zinc-finger domain-containing protein</fullName>
    </recommendedName>
</protein>
<gene>
    <name evidence="1" type="ORF">HNR68_000683</name>
</gene>
<keyword evidence="2" id="KW-1185">Reference proteome</keyword>
<organism evidence="1 2">
    <name type="scientific">Saccharopolyspora hordei</name>
    <dbReference type="NCBI Taxonomy" id="1838"/>
    <lineage>
        <taxon>Bacteria</taxon>
        <taxon>Bacillati</taxon>
        <taxon>Actinomycetota</taxon>
        <taxon>Actinomycetes</taxon>
        <taxon>Pseudonocardiales</taxon>
        <taxon>Pseudonocardiaceae</taxon>
        <taxon>Saccharopolyspora</taxon>
    </lineage>
</organism>
<evidence type="ECO:0000313" key="1">
    <source>
        <dbReference type="EMBL" id="NYI82053.1"/>
    </source>
</evidence>
<evidence type="ECO:0008006" key="3">
    <source>
        <dbReference type="Google" id="ProtNLM"/>
    </source>
</evidence>
<comment type="caution">
    <text evidence="1">The sequence shown here is derived from an EMBL/GenBank/DDBJ whole genome shotgun (WGS) entry which is preliminary data.</text>
</comment>
<dbReference type="Pfam" id="PF16827">
    <property type="entry name" value="zf-HC3"/>
    <property type="match status" value="1"/>
</dbReference>
<proteinExistence type="predicted"/>
<sequence>MLYPNLEPERPVAYWRPVAGVRHGLEPDGPPFPGQERATLCGSRVQLGRVGDVDWLAPTCEDCWAEAVARRDARARRSTQD</sequence>
<dbReference type="AlphaFoldDB" id="A0A853AIE8"/>
<dbReference type="Proteomes" id="UP000587002">
    <property type="component" value="Unassembled WGS sequence"/>
</dbReference>
<evidence type="ECO:0000313" key="2">
    <source>
        <dbReference type="Proteomes" id="UP000587002"/>
    </source>
</evidence>